<gene>
    <name evidence="1" type="ORF">FKG95_09000</name>
</gene>
<dbReference type="Proteomes" id="UP000315252">
    <property type="component" value="Unassembled WGS sequence"/>
</dbReference>
<accession>A0A545TSY4</accession>
<protein>
    <submittedName>
        <fullName evidence="1">Uncharacterized protein</fullName>
    </submittedName>
</protein>
<sequence length="139" mass="14930">MVAPVFFNQYFADKNNGVHDWSSHTFRVAFCNAANAPVVGNSVLANLTTVSESTIASTVVTVTSSTQTAGVWSAVLADRDIVVTGTMPTWRYIVLYNDTPTTPADPLVYFIDTGVDNNITDDTYPIDFAAALTLSEQAA</sequence>
<dbReference type="EMBL" id="VHSH01000003">
    <property type="protein sequence ID" value="TQV80322.1"/>
    <property type="molecule type" value="Genomic_DNA"/>
</dbReference>
<dbReference type="OrthoDB" id="8100555at2"/>
<evidence type="ECO:0000313" key="2">
    <source>
        <dbReference type="Proteomes" id="UP000315252"/>
    </source>
</evidence>
<evidence type="ECO:0000313" key="1">
    <source>
        <dbReference type="EMBL" id="TQV80322.1"/>
    </source>
</evidence>
<comment type="caution">
    <text evidence="1">The sequence shown here is derived from an EMBL/GenBank/DDBJ whole genome shotgun (WGS) entry which is preliminary data.</text>
</comment>
<name>A0A545TSY4_9PROT</name>
<dbReference type="AlphaFoldDB" id="A0A545TSY4"/>
<keyword evidence="2" id="KW-1185">Reference proteome</keyword>
<dbReference type="RefSeq" id="WP_142896035.1">
    <property type="nucleotide sequence ID" value="NZ_ML660054.1"/>
</dbReference>
<reference evidence="1 2" key="1">
    <citation type="submission" date="2019-06" db="EMBL/GenBank/DDBJ databases">
        <title>Whole genome sequence for Rhodospirillaceae sp. R148.</title>
        <authorList>
            <person name="Wang G."/>
        </authorList>
    </citation>
    <scope>NUCLEOTIDE SEQUENCE [LARGE SCALE GENOMIC DNA]</scope>
    <source>
        <strain evidence="1 2">R148</strain>
    </source>
</reference>
<organism evidence="1 2">
    <name type="scientific">Denitrobaculum tricleocarpae</name>
    <dbReference type="NCBI Taxonomy" id="2591009"/>
    <lineage>
        <taxon>Bacteria</taxon>
        <taxon>Pseudomonadati</taxon>
        <taxon>Pseudomonadota</taxon>
        <taxon>Alphaproteobacteria</taxon>
        <taxon>Rhodospirillales</taxon>
        <taxon>Rhodospirillaceae</taxon>
        <taxon>Denitrobaculum</taxon>
    </lineage>
</organism>
<proteinExistence type="predicted"/>